<feature type="binding site" evidence="6">
    <location>
        <position position="415"/>
    </location>
    <ligand>
        <name>substrate</name>
    </ligand>
</feature>
<feature type="region of interest" description="Disordered" evidence="9">
    <location>
        <begin position="770"/>
        <end position="794"/>
    </location>
</feature>
<dbReference type="SUPFAM" id="SSF56317">
    <property type="entry name" value="Carbon-nitrogen hydrolase"/>
    <property type="match status" value="1"/>
</dbReference>
<protein>
    <recommendedName>
        <fullName evidence="1">bis(5'-adenosyl)-triphosphatase</fullName>
        <ecNumber evidence="1">3.6.1.29</ecNumber>
    </recommendedName>
</protein>
<dbReference type="InterPro" id="IPR036265">
    <property type="entry name" value="HIT-like_sf"/>
</dbReference>
<dbReference type="InterPro" id="IPR039383">
    <property type="entry name" value="FHIT"/>
</dbReference>
<dbReference type="PROSITE" id="PS00892">
    <property type="entry name" value="HIT_1"/>
    <property type="match status" value="1"/>
</dbReference>
<dbReference type="GO" id="GO:0047710">
    <property type="term" value="F:bis(5'-adenosyl)-triphosphatase activity"/>
    <property type="evidence" value="ECO:0007669"/>
    <property type="project" value="UniProtKB-EC"/>
</dbReference>
<sequence>MNSRFLAWVVTRSLVGFSRQLSQYRPRMGKIPVAVTQFCAKADKALNLEICSSLVRQAAAKNAKAVFLPEGFDYIEVSKEESIKKSERLDGNTITAYRKLAKESNVWLFLGGFHQSAPDGKIFNVHVVIDSEGELRATYRKIHLFDVDIPEKNVRLLESSYTVPGKELVPPVTLSDAQIGLAICYDLRFPEMSAKLRMMGADVLTFPSAFTVETGKAHWETLLRSRAIENQCYVIASAQVGKHNAKRASYGHSMVVDPWGRVLVDLGDATEEPQFEIVELDLGLVDSVRRSMPVLQHRVGALYNVTEREYKLPKSDSESFTFGQVTIPGSNVFLLSESSYAFVNKKCVRPGHVLVAPLKSAKRFEDLSDDEIADLFSLVKRVQSVMEEIHSAKSSTVTVQDGPDAGQTIQHFHVHVIPRTPTDFPVNDNIYKELAEHDKKPNVEWRELADMEAECASIRERIFYLKGDNYIGAFKMPNTMNMSLDEIIAAARSNARGQQRGRGGITRERGGMTRGRGGMTRGRGGMTRGRGGMTRGRSGMLRGRGSVKRLQGNVPKPVETNGYYRSDVRRGRGRGRAQGSSRGRRPQLGESFNGESLEFRSRRGIQSPKRGLNRRSLSTLSHKQVSDLQEALATTRAVSVAAHRLAVSSVRKARRLLQQRTQQMNGDTLRAVANPGRRVQPALAGNVVVSVRGEDPVLPVRNKPVIIRSRARTSQPEPITMIVENDTLVGGPVSRQSLSSSSRVASLEAPGLRRHCADLNSVIQEHIATISRSRSSRNNGPKTEVSNTLVRQHAAGTSRRLSDLFASY</sequence>
<comment type="catalytic activity">
    <reaction evidence="4">
        <text>P(1),P(3)-bis(5'-adenosyl) triphosphate + H2O = AMP + ADP + 2 H(+)</text>
        <dbReference type="Rhea" id="RHEA:13893"/>
        <dbReference type="ChEBI" id="CHEBI:15377"/>
        <dbReference type="ChEBI" id="CHEBI:15378"/>
        <dbReference type="ChEBI" id="CHEBI:58529"/>
        <dbReference type="ChEBI" id="CHEBI:456215"/>
        <dbReference type="ChEBI" id="CHEBI:456216"/>
        <dbReference type="EC" id="3.6.1.29"/>
    </reaction>
</comment>
<feature type="short sequence motif" description="Histidine triad motif" evidence="8">
    <location>
        <begin position="411"/>
        <end position="415"/>
    </location>
</feature>
<dbReference type="PANTHER" id="PTHR23088:SF27">
    <property type="entry name" value="DEAMINATED GLUTATHIONE AMIDASE"/>
    <property type="match status" value="1"/>
</dbReference>
<evidence type="ECO:0000256" key="7">
    <source>
        <dbReference type="PIRSR" id="PIRSR639383-3"/>
    </source>
</evidence>
<feature type="compositionally biased region" description="Low complexity" evidence="9">
    <location>
        <begin position="535"/>
        <end position="544"/>
    </location>
</feature>
<evidence type="ECO:0000256" key="9">
    <source>
        <dbReference type="SAM" id="MobiDB-lite"/>
    </source>
</evidence>
<dbReference type="SUPFAM" id="SSF54197">
    <property type="entry name" value="HIT-like"/>
    <property type="match status" value="1"/>
</dbReference>
<dbReference type="GO" id="GO:0016811">
    <property type="term" value="F:hydrolase activity, acting on carbon-nitrogen (but not peptide) bonds, in linear amides"/>
    <property type="evidence" value="ECO:0007669"/>
    <property type="project" value="InterPro"/>
</dbReference>
<dbReference type="InterPro" id="IPR001110">
    <property type="entry name" value="UPF0012_CS"/>
</dbReference>
<reference evidence="12" key="1">
    <citation type="submission" date="2020-11" db="EMBL/GenBank/DDBJ databases">
        <authorList>
            <person name="Tran Van P."/>
        </authorList>
    </citation>
    <scope>NUCLEOTIDE SEQUENCE</scope>
</reference>
<feature type="active site" description="Tele-AMP-histidine intermediate" evidence="5">
    <location>
        <position position="413"/>
    </location>
</feature>
<keyword evidence="2" id="KW-0547">Nucleotide-binding</keyword>
<keyword evidence="13" id="KW-1185">Reference proteome</keyword>
<evidence type="ECO:0000313" key="12">
    <source>
        <dbReference type="EMBL" id="CAD7277277.1"/>
    </source>
</evidence>
<dbReference type="InterPro" id="IPR045254">
    <property type="entry name" value="Nit1/2_C-N_Hydrolase"/>
</dbReference>
<evidence type="ECO:0000259" key="11">
    <source>
        <dbReference type="PROSITE" id="PS51084"/>
    </source>
</evidence>
<feature type="binding site" evidence="6">
    <location>
        <position position="400"/>
    </location>
    <ligand>
        <name>substrate</name>
    </ligand>
</feature>
<dbReference type="InterPro" id="IPR036526">
    <property type="entry name" value="C-N_Hydrolase_sf"/>
</dbReference>
<feature type="compositionally biased region" description="Polar residues" evidence="9">
    <location>
        <begin position="770"/>
        <end position="790"/>
    </location>
</feature>
<evidence type="ECO:0000256" key="6">
    <source>
        <dbReference type="PIRSR" id="PIRSR639383-2"/>
    </source>
</evidence>
<dbReference type="Gene3D" id="3.30.428.10">
    <property type="entry name" value="HIT-like"/>
    <property type="match status" value="1"/>
</dbReference>
<dbReference type="InterPro" id="IPR011146">
    <property type="entry name" value="HIT-like"/>
</dbReference>
<feature type="domain" description="HIT" evidence="11">
    <location>
        <begin position="318"/>
        <end position="426"/>
    </location>
</feature>
<keyword evidence="3" id="KW-0378">Hydrolase</keyword>
<evidence type="ECO:0000256" key="4">
    <source>
        <dbReference type="ARBA" id="ARBA00047780"/>
    </source>
</evidence>
<dbReference type="Proteomes" id="UP000678499">
    <property type="component" value="Unassembled WGS sequence"/>
</dbReference>
<dbReference type="PROSITE" id="PS50263">
    <property type="entry name" value="CN_HYDROLASE"/>
    <property type="match status" value="1"/>
</dbReference>
<dbReference type="EC" id="3.6.1.29" evidence="1"/>
<evidence type="ECO:0000256" key="1">
    <source>
        <dbReference type="ARBA" id="ARBA00012377"/>
    </source>
</evidence>
<gene>
    <name evidence="12" type="ORF">NMOB1V02_LOCUS5012</name>
</gene>
<feature type="binding site" evidence="6">
    <location>
        <position position="344"/>
    </location>
    <ligand>
        <name>substrate</name>
    </ligand>
</feature>
<proteinExistence type="predicted"/>
<evidence type="ECO:0000256" key="2">
    <source>
        <dbReference type="ARBA" id="ARBA00022741"/>
    </source>
</evidence>
<dbReference type="EMBL" id="OA882893">
    <property type="protein sequence ID" value="CAD7277277.1"/>
    <property type="molecule type" value="Genomic_DNA"/>
</dbReference>
<accession>A0A7R9BLJ0</accession>
<feature type="domain" description="CN hydrolase" evidence="10">
    <location>
        <begin position="31"/>
        <end position="282"/>
    </location>
</feature>
<evidence type="ECO:0000259" key="10">
    <source>
        <dbReference type="PROSITE" id="PS50263"/>
    </source>
</evidence>
<feature type="region of interest" description="Disordered" evidence="9">
    <location>
        <begin position="494"/>
        <end position="616"/>
    </location>
</feature>
<dbReference type="Gene3D" id="3.60.110.10">
    <property type="entry name" value="Carbon-nitrogen hydrolase"/>
    <property type="match status" value="1"/>
</dbReference>
<dbReference type="CDD" id="cd07572">
    <property type="entry name" value="nit"/>
    <property type="match status" value="1"/>
</dbReference>
<dbReference type="Pfam" id="PF01230">
    <property type="entry name" value="HIT"/>
    <property type="match status" value="1"/>
</dbReference>
<dbReference type="GO" id="GO:0000166">
    <property type="term" value="F:nucleotide binding"/>
    <property type="evidence" value="ECO:0007669"/>
    <property type="project" value="UniProtKB-KW"/>
</dbReference>
<dbReference type="PROSITE" id="PS51084">
    <property type="entry name" value="HIT_2"/>
    <property type="match status" value="1"/>
</dbReference>
<name>A0A7R9BLJ0_9CRUS</name>
<dbReference type="OrthoDB" id="680339at2759"/>
<organism evidence="12">
    <name type="scientific">Notodromas monacha</name>
    <dbReference type="NCBI Taxonomy" id="399045"/>
    <lineage>
        <taxon>Eukaryota</taxon>
        <taxon>Metazoa</taxon>
        <taxon>Ecdysozoa</taxon>
        <taxon>Arthropoda</taxon>
        <taxon>Crustacea</taxon>
        <taxon>Oligostraca</taxon>
        <taxon>Ostracoda</taxon>
        <taxon>Podocopa</taxon>
        <taxon>Podocopida</taxon>
        <taxon>Cypridocopina</taxon>
        <taxon>Cypridoidea</taxon>
        <taxon>Cyprididae</taxon>
        <taxon>Notodromas</taxon>
    </lineage>
</organism>
<dbReference type="AlphaFoldDB" id="A0A7R9BLJ0"/>
<evidence type="ECO:0000313" key="13">
    <source>
        <dbReference type="Proteomes" id="UP000678499"/>
    </source>
</evidence>
<feature type="site" description="Important for induction of apoptosis" evidence="7">
    <location>
        <position position="431"/>
    </location>
</feature>
<evidence type="ECO:0000256" key="5">
    <source>
        <dbReference type="PIRSR" id="PIRSR639383-1"/>
    </source>
</evidence>
<dbReference type="InterPro" id="IPR003010">
    <property type="entry name" value="C-N_Hydrolase"/>
</dbReference>
<dbReference type="PANTHER" id="PTHR23088">
    <property type="entry name" value="NITRILASE-RELATED"/>
    <property type="match status" value="1"/>
</dbReference>
<dbReference type="PROSITE" id="PS01227">
    <property type="entry name" value="UPF0012"/>
    <property type="match status" value="1"/>
</dbReference>
<dbReference type="CDD" id="cd01275">
    <property type="entry name" value="FHIT"/>
    <property type="match status" value="1"/>
</dbReference>
<dbReference type="EMBL" id="CAJPEX010000856">
    <property type="protein sequence ID" value="CAG0917429.1"/>
    <property type="molecule type" value="Genomic_DNA"/>
</dbReference>
<dbReference type="FunFam" id="3.30.428.10:FF:000011">
    <property type="entry name" value="Fragile histidine triad"/>
    <property type="match status" value="1"/>
</dbReference>
<dbReference type="InterPro" id="IPR019808">
    <property type="entry name" value="Histidine_triad_CS"/>
</dbReference>
<dbReference type="Pfam" id="PF00795">
    <property type="entry name" value="CN_hydrolase"/>
    <property type="match status" value="1"/>
</dbReference>
<evidence type="ECO:0000256" key="3">
    <source>
        <dbReference type="ARBA" id="ARBA00022801"/>
    </source>
</evidence>
<evidence type="ECO:0000256" key="8">
    <source>
        <dbReference type="PROSITE-ProRule" id="PRU00464"/>
    </source>
</evidence>
<feature type="compositionally biased region" description="Gly residues" evidence="9">
    <location>
        <begin position="512"/>
        <end position="534"/>
    </location>
</feature>